<dbReference type="Pfam" id="PF11807">
    <property type="entry name" value="UstYa"/>
    <property type="match status" value="1"/>
</dbReference>
<feature type="chain" id="PRO_5047522458" evidence="4">
    <location>
        <begin position="26"/>
        <end position="188"/>
    </location>
</feature>
<comment type="caution">
    <text evidence="5">The sequence shown here is derived from an EMBL/GenBank/DDBJ whole genome shotgun (WGS) entry which is preliminary data.</text>
</comment>
<proteinExistence type="inferred from homology"/>
<evidence type="ECO:0000313" key="5">
    <source>
        <dbReference type="EMBL" id="KAL0578643.1"/>
    </source>
</evidence>
<dbReference type="Proteomes" id="UP001465976">
    <property type="component" value="Unassembled WGS sequence"/>
</dbReference>
<sequence length="188" mass="21146">MKSSILGVSCLTLILLSLVLQRALKITYSAYSPPLESGGSSPLSFSPKFSAPVAMHYEATTVRYALDGPESDEEFAKLIPPTGHTIHIPSSSTHSNEPVTHTVTLFHQLKCLDIIRREYGDAYPSTPELTQHCLTYLHQTIMCRPFIALEVTKNVFATGKKSREVVCRDWEAVYREAERNWQVYRTLT</sequence>
<accession>A0ABR3FT46</accession>
<evidence type="ECO:0000256" key="2">
    <source>
        <dbReference type="ARBA" id="ARBA00023002"/>
    </source>
</evidence>
<evidence type="ECO:0000256" key="4">
    <source>
        <dbReference type="SAM" id="SignalP"/>
    </source>
</evidence>
<keyword evidence="6" id="KW-1185">Reference proteome</keyword>
<comment type="similarity">
    <text evidence="3">Belongs to the ustYa family.</text>
</comment>
<feature type="signal peptide" evidence="4">
    <location>
        <begin position="1"/>
        <end position="25"/>
    </location>
</feature>
<name>A0ABR3FT46_9AGAR</name>
<comment type="pathway">
    <text evidence="1">Mycotoxin biosynthesis.</text>
</comment>
<evidence type="ECO:0000256" key="1">
    <source>
        <dbReference type="ARBA" id="ARBA00004685"/>
    </source>
</evidence>
<dbReference type="PANTHER" id="PTHR33365:SF11">
    <property type="entry name" value="TAT PATHWAY SIGNAL SEQUENCE"/>
    <property type="match status" value="1"/>
</dbReference>
<protein>
    <submittedName>
        <fullName evidence="5">Uncharacterized protein</fullName>
    </submittedName>
</protein>
<dbReference type="PANTHER" id="PTHR33365">
    <property type="entry name" value="YALI0B05434P"/>
    <property type="match status" value="1"/>
</dbReference>
<dbReference type="InterPro" id="IPR021765">
    <property type="entry name" value="UstYa-like"/>
</dbReference>
<dbReference type="EMBL" id="JBAHYK010000090">
    <property type="protein sequence ID" value="KAL0578643.1"/>
    <property type="molecule type" value="Genomic_DNA"/>
</dbReference>
<gene>
    <name evidence="5" type="ORF">V5O48_003343</name>
</gene>
<keyword evidence="2" id="KW-0560">Oxidoreductase</keyword>
<evidence type="ECO:0000256" key="3">
    <source>
        <dbReference type="ARBA" id="ARBA00035112"/>
    </source>
</evidence>
<organism evidence="5 6">
    <name type="scientific">Marasmius crinis-equi</name>
    <dbReference type="NCBI Taxonomy" id="585013"/>
    <lineage>
        <taxon>Eukaryota</taxon>
        <taxon>Fungi</taxon>
        <taxon>Dikarya</taxon>
        <taxon>Basidiomycota</taxon>
        <taxon>Agaricomycotina</taxon>
        <taxon>Agaricomycetes</taxon>
        <taxon>Agaricomycetidae</taxon>
        <taxon>Agaricales</taxon>
        <taxon>Marasmiineae</taxon>
        <taxon>Marasmiaceae</taxon>
        <taxon>Marasmius</taxon>
    </lineage>
</organism>
<keyword evidence="4" id="KW-0732">Signal</keyword>
<evidence type="ECO:0000313" key="6">
    <source>
        <dbReference type="Proteomes" id="UP001465976"/>
    </source>
</evidence>
<reference evidence="5 6" key="1">
    <citation type="submission" date="2024-02" db="EMBL/GenBank/DDBJ databases">
        <title>A draft genome for the cacao thread blight pathogen Marasmius crinis-equi.</title>
        <authorList>
            <person name="Cohen S.P."/>
            <person name="Baruah I.K."/>
            <person name="Amoako-Attah I."/>
            <person name="Bukari Y."/>
            <person name="Meinhardt L.W."/>
            <person name="Bailey B.A."/>
        </authorList>
    </citation>
    <scope>NUCLEOTIDE SEQUENCE [LARGE SCALE GENOMIC DNA]</scope>
    <source>
        <strain evidence="5 6">GH-76</strain>
    </source>
</reference>